<dbReference type="Pfam" id="PF00482">
    <property type="entry name" value="T2SSF"/>
    <property type="match status" value="1"/>
</dbReference>
<feature type="transmembrane region" description="Helical" evidence="6">
    <location>
        <begin position="100"/>
        <end position="117"/>
    </location>
</feature>
<reference evidence="8" key="1">
    <citation type="submission" date="2020-05" db="EMBL/GenBank/DDBJ databases">
        <authorList>
            <person name="Chiriac C."/>
            <person name="Salcher M."/>
            <person name="Ghai R."/>
            <person name="Kavagutti S V."/>
        </authorList>
    </citation>
    <scope>NUCLEOTIDE SEQUENCE</scope>
</reference>
<organism evidence="8">
    <name type="scientific">freshwater metagenome</name>
    <dbReference type="NCBI Taxonomy" id="449393"/>
    <lineage>
        <taxon>unclassified sequences</taxon>
        <taxon>metagenomes</taxon>
        <taxon>ecological metagenomes</taxon>
    </lineage>
</organism>
<sequence length="295" mass="32900">MNESTLLILISLGYAALALITLRFLLARMRMRSNRQLLRSIDLVHRSGRPDVITASVAPSRSPLVQRIIDSNYGSWLRKTLGRAGIWQEEEYQKWVSQKVSLLIAGLIATLFLIQITELSRPILLSLPVVAFFVLDAVVIDRAKARVVAIERVLPETIDLLGMCVTAGIGFHAGMQRIANSSENPLSQEFSRVLGEMKVGRSRTDALMDMAERLDVPALTEFVNSVLQVDRLGVPMAKILEEQSRRMRVIRHEKAREQAQKLPVKILAPIMLFMMPALLIIVLGPAVVSILQSFG</sequence>
<evidence type="ECO:0000313" key="8">
    <source>
        <dbReference type="EMBL" id="CAB4562229.1"/>
    </source>
</evidence>
<feature type="transmembrane region" description="Helical" evidence="6">
    <location>
        <begin position="6"/>
        <end position="26"/>
    </location>
</feature>
<evidence type="ECO:0000256" key="1">
    <source>
        <dbReference type="ARBA" id="ARBA00004651"/>
    </source>
</evidence>
<evidence type="ECO:0000256" key="2">
    <source>
        <dbReference type="ARBA" id="ARBA00022475"/>
    </source>
</evidence>
<keyword evidence="5 6" id="KW-0472">Membrane</keyword>
<dbReference type="EMBL" id="CAEZTJ010000019">
    <property type="protein sequence ID" value="CAB4562229.1"/>
    <property type="molecule type" value="Genomic_DNA"/>
</dbReference>
<dbReference type="PANTHER" id="PTHR35007:SF2">
    <property type="entry name" value="PILUS ASSEMBLE PROTEIN"/>
    <property type="match status" value="1"/>
</dbReference>
<feature type="transmembrane region" description="Helical" evidence="6">
    <location>
        <begin position="123"/>
        <end position="140"/>
    </location>
</feature>
<accession>A0A6J6DHG0</accession>
<evidence type="ECO:0000256" key="3">
    <source>
        <dbReference type="ARBA" id="ARBA00022692"/>
    </source>
</evidence>
<keyword evidence="4 6" id="KW-1133">Transmembrane helix</keyword>
<comment type="subcellular location">
    <subcellularLocation>
        <location evidence="1">Cell membrane</location>
        <topology evidence="1">Multi-pass membrane protein</topology>
    </subcellularLocation>
</comment>
<keyword evidence="3 6" id="KW-0812">Transmembrane</keyword>
<dbReference type="PANTHER" id="PTHR35007">
    <property type="entry name" value="INTEGRAL MEMBRANE PROTEIN-RELATED"/>
    <property type="match status" value="1"/>
</dbReference>
<keyword evidence="2" id="KW-1003">Cell membrane</keyword>
<protein>
    <submittedName>
        <fullName evidence="8">Unannotated protein</fullName>
    </submittedName>
</protein>
<name>A0A6J6DHG0_9ZZZZ</name>
<evidence type="ECO:0000256" key="4">
    <source>
        <dbReference type="ARBA" id="ARBA00022989"/>
    </source>
</evidence>
<proteinExistence type="predicted"/>
<feature type="transmembrane region" description="Helical" evidence="6">
    <location>
        <begin position="266"/>
        <end position="291"/>
    </location>
</feature>
<evidence type="ECO:0000256" key="5">
    <source>
        <dbReference type="ARBA" id="ARBA00023136"/>
    </source>
</evidence>
<evidence type="ECO:0000256" key="6">
    <source>
        <dbReference type="SAM" id="Phobius"/>
    </source>
</evidence>
<evidence type="ECO:0000259" key="7">
    <source>
        <dbReference type="Pfam" id="PF00482"/>
    </source>
</evidence>
<dbReference type="GO" id="GO:0005886">
    <property type="term" value="C:plasma membrane"/>
    <property type="evidence" value="ECO:0007669"/>
    <property type="project" value="UniProtKB-SubCell"/>
</dbReference>
<dbReference type="AlphaFoldDB" id="A0A6J6DHG0"/>
<dbReference type="InterPro" id="IPR018076">
    <property type="entry name" value="T2SS_GspF_dom"/>
</dbReference>
<feature type="domain" description="Type II secretion system protein GspF" evidence="7">
    <location>
        <begin position="158"/>
        <end position="283"/>
    </location>
</feature>
<gene>
    <name evidence="8" type="ORF">UFOPK1650_00254</name>
</gene>